<keyword evidence="3" id="KW-1185">Reference proteome</keyword>
<sequence length="88" mass="10198">MTRRFLNQRVTVDRWIRARGLEKPMIRLLPHLPPEGERRCSSVQDSSGAAHTTARVTQMRHETSRASDNDTRLSTLRQDPAWIMTADR</sequence>
<name>A0AAN9CRJ7_9TELE</name>
<organism evidence="2 3">
    <name type="scientific">Phoxinus phoxinus</name>
    <name type="common">Eurasian minnow</name>
    <dbReference type="NCBI Taxonomy" id="58324"/>
    <lineage>
        <taxon>Eukaryota</taxon>
        <taxon>Metazoa</taxon>
        <taxon>Chordata</taxon>
        <taxon>Craniata</taxon>
        <taxon>Vertebrata</taxon>
        <taxon>Euteleostomi</taxon>
        <taxon>Actinopterygii</taxon>
        <taxon>Neopterygii</taxon>
        <taxon>Teleostei</taxon>
        <taxon>Ostariophysi</taxon>
        <taxon>Cypriniformes</taxon>
        <taxon>Leuciscidae</taxon>
        <taxon>Phoxininae</taxon>
        <taxon>Phoxinus</taxon>
    </lineage>
</organism>
<feature type="compositionally biased region" description="Basic and acidic residues" evidence="1">
    <location>
        <begin position="59"/>
        <end position="71"/>
    </location>
</feature>
<comment type="caution">
    <text evidence="2">The sequence shown here is derived from an EMBL/GenBank/DDBJ whole genome shotgun (WGS) entry which is preliminary data.</text>
</comment>
<reference evidence="2 3" key="1">
    <citation type="submission" date="2024-02" db="EMBL/GenBank/DDBJ databases">
        <title>Chromosome-level genome assembly of the Eurasian Minnow (Phoxinus phoxinus).</title>
        <authorList>
            <person name="Oriowo T.O."/>
            <person name="Martin S."/>
            <person name="Stange M."/>
            <person name="Chrysostomakis Y."/>
            <person name="Brown T."/>
            <person name="Winkler S."/>
            <person name="Kukowka S."/>
            <person name="Myers E.W."/>
            <person name="Bohne A."/>
        </authorList>
    </citation>
    <scope>NUCLEOTIDE SEQUENCE [LARGE SCALE GENOMIC DNA]</scope>
    <source>
        <strain evidence="2">ZFMK-TIS-60720</strain>
        <tissue evidence="2">Whole Organism</tissue>
    </source>
</reference>
<evidence type="ECO:0000313" key="3">
    <source>
        <dbReference type="Proteomes" id="UP001364617"/>
    </source>
</evidence>
<feature type="region of interest" description="Disordered" evidence="1">
    <location>
        <begin position="37"/>
        <end position="74"/>
    </location>
</feature>
<dbReference type="EMBL" id="JAYKXH010000013">
    <property type="protein sequence ID" value="KAK7148052.1"/>
    <property type="molecule type" value="Genomic_DNA"/>
</dbReference>
<gene>
    <name evidence="2" type="ORF">R3I93_012380</name>
</gene>
<feature type="compositionally biased region" description="Polar residues" evidence="1">
    <location>
        <begin position="41"/>
        <end position="56"/>
    </location>
</feature>
<dbReference type="AlphaFoldDB" id="A0AAN9CRJ7"/>
<evidence type="ECO:0000313" key="2">
    <source>
        <dbReference type="EMBL" id="KAK7148052.1"/>
    </source>
</evidence>
<proteinExistence type="predicted"/>
<dbReference type="Proteomes" id="UP001364617">
    <property type="component" value="Unassembled WGS sequence"/>
</dbReference>
<evidence type="ECO:0000256" key="1">
    <source>
        <dbReference type="SAM" id="MobiDB-lite"/>
    </source>
</evidence>
<protein>
    <submittedName>
        <fullName evidence="2">Uncharacterized protein</fullName>
    </submittedName>
</protein>
<accession>A0AAN9CRJ7</accession>